<dbReference type="PANTHER" id="PTHR33428:SF14">
    <property type="entry name" value="CARBOXYLESTERASE TYPE B DOMAIN-CONTAINING PROTEIN"/>
    <property type="match status" value="1"/>
</dbReference>
<proteinExistence type="predicted"/>
<dbReference type="Proteomes" id="UP000799640">
    <property type="component" value="Unassembled WGS sequence"/>
</dbReference>
<dbReference type="AlphaFoldDB" id="A0A6G1I3L7"/>
<evidence type="ECO:0000313" key="3">
    <source>
        <dbReference type="Proteomes" id="UP000799640"/>
    </source>
</evidence>
<protein>
    <recommendedName>
        <fullName evidence="4">Alpha/beta-hydrolase</fullName>
    </recommendedName>
</protein>
<name>A0A6G1I3L7_9PEZI</name>
<dbReference type="EMBL" id="ML996691">
    <property type="protein sequence ID" value="KAF2402647.1"/>
    <property type="molecule type" value="Genomic_DNA"/>
</dbReference>
<evidence type="ECO:0000313" key="2">
    <source>
        <dbReference type="EMBL" id="KAF2402647.1"/>
    </source>
</evidence>
<accession>A0A6G1I3L7</accession>
<reference evidence="2" key="1">
    <citation type="journal article" date="2020" name="Stud. Mycol.">
        <title>101 Dothideomycetes genomes: a test case for predicting lifestyles and emergence of pathogens.</title>
        <authorList>
            <person name="Haridas S."/>
            <person name="Albert R."/>
            <person name="Binder M."/>
            <person name="Bloem J."/>
            <person name="Labutti K."/>
            <person name="Salamov A."/>
            <person name="Andreopoulos B."/>
            <person name="Baker S."/>
            <person name="Barry K."/>
            <person name="Bills G."/>
            <person name="Bluhm B."/>
            <person name="Cannon C."/>
            <person name="Castanera R."/>
            <person name="Culley D."/>
            <person name="Daum C."/>
            <person name="Ezra D."/>
            <person name="Gonzalez J."/>
            <person name="Henrissat B."/>
            <person name="Kuo A."/>
            <person name="Liang C."/>
            <person name="Lipzen A."/>
            <person name="Lutzoni F."/>
            <person name="Magnuson J."/>
            <person name="Mondo S."/>
            <person name="Nolan M."/>
            <person name="Ohm R."/>
            <person name="Pangilinan J."/>
            <person name="Park H.-J."/>
            <person name="Ramirez L."/>
            <person name="Alfaro M."/>
            <person name="Sun H."/>
            <person name="Tritt A."/>
            <person name="Yoshinaga Y."/>
            <person name="Zwiers L.-H."/>
            <person name="Turgeon B."/>
            <person name="Goodwin S."/>
            <person name="Spatafora J."/>
            <person name="Crous P."/>
            <person name="Grigoriev I."/>
        </authorList>
    </citation>
    <scope>NUCLEOTIDE SEQUENCE</scope>
    <source>
        <strain evidence="2">CBS 262.69</strain>
    </source>
</reference>
<dbReference type="InterPro" id="IPR029058">
    <property type="entry name" value="AB_hydrolase_fold"/>
</dbReference>
<organism evidence="2 3">
    <name type="scientific">Trichodelitschia bisporula</name>
    <dbReference type="NCBI Taxonomy" id="703511"/>
    <lineage>
        <taxon>Eukaryota</taxon>
        <taxon>Fungi</taxon>
        <taxon>Dikarya</taxon>
        <taxon>Ascomycota</taxon>
        <taxon>Pezizomycotina</taxon>
        <taxon>Dothideomycetes</taxon>
        <taxon>Dothideomycetes incertae sedis</taxon>
        <taxon>Phaeotrichales</taxon>
        <taxon>Phaeotrichaceae</taxon>
        <taxon>Trichodelitschia</taxon>
    </lineage>
</organism>
<dbReference type="Gene3D" id="3.40.50.1820">
    <property type="entry name" value="alpha/beta hydrolase"/>
    <property type="match status" value="1"/>
</dbReference>
<evidence type="ECO:0008006" key="4">
    <source>
        <dbReference type="Google" id="ProtNLM"/>
    </source>
</evidence>
<dbReference type="OrthoDB" id="3506780at2759"/>
<keyword evidence="3" id="KW-1185">Reference proteome</keyword>
<gene>
    <name evidence="2" type="ORF">EJ06DRAFT_473443</name>
</gene>
<feature type="region of interest" description="Disordered" evidence="1">
    <location>
        <begin position="1"/>
        <end position="23"/>
    </location>
</feature>
<dbReference type="SUPFAM" id="SSF53474">
    <property type="entry name" value="alpha/beta-Hydrolases"/>
    <property type="match status" value="1"/>
</dbReference>
<sequence>MLGSIFGSPIGKEPGEECVKDTSGGSGPYKAAYFGEPSLENHTIYAPKTPPPPGVKLPVIVWSNGFCMSAGTMFANFLNEIASHGFFIVSNGAAKGGLGGGMTTYKELIKAMDWVTTNPAVKKYGDIDIHNIAVSGQSCGGMEAYQASPDPRVNLTVLFNSGNFAGSTPGAMAKQTKPVAWFLGGPNDMAQKNGDADYKNLGAVPALKGSIDVGHIGTYYQKGGGKIGRAAVAYFSWKQKGETKYKAEFCGTGGELTKVGWKFEAKNGMC</sequence>
<dbReference type="PANTHER" id="PTHR33428">
    <property type="entry name" value="CHLOROPHYLLASE-2, CHLOROPLASTIC"/>
    <property type="match status" value="1"/>
</dbReference>
<evidence type="ECO:0000256" key="1">
    <source>
        <dbReference type="SAM" id="MobiDB-lite"/>
    </source>
</evidence>